<evidence type="ECO:0000313" key="2">
    <source>
        <dbReference type="WBParaSite" id="nRc.2.0.1.t26026-RA"/>
    </source>
</evidence>
<evidence type="ECO:0000313" key="1">
    <source>
        <dbReference type="Proteomes" id="UP000887565"/>
    </source>
</evidence>
<reference evidence="2" key="1">
    <citation type="submission" date="2022-11" db="UniProtKB">
        <authorList>
            <consortium name="WormBaseParasite"/>
        </authorList>
    </citation>
    <scope>IDENTIFICATION</scope>
</reference>
<dbReference type="WBParaSite" id="nRc.2.0.1.t26026-RA">
    <property type="protein sequence ID" value="nRc.2.0.1.t26026-RA"/>
    <property type="gene ID" value="nRc.2.0.1.g26026"/>
</dbReference>
<keyword evidence="1" id="KW-1185">Reference proteome</keyword>
<dbReference type="Proteomes" id="UP000887565">
    <property type="component" value="Unplaced"/>
</dbReference>
<sequence length="130" mass="15035">MYTGCVRKINPTKFFGPFCNTIYRNAVFVVCVRPVYYIFPRGRSNMNSFVFVVSNRRRVLARTTVILNDNDDYYGDNDKSGRRERTIAIFSLNTGRRFRFIFDGLIIVSTGDGLAFRRVVKHGRTCIIVS</sequence>
<proteinExistence type="predicted"/>
<protein>
    <submittedName>
        <fullName evidence="2">Uncharacterized protein</fullName>
    </submittedName>
</protein>
<dbReference type="AlphaFoldDB" id="A0A915JIW8"/>
<organism evidence="1 2">
    <name type="scientific">Romanomermis culicivorax</name>
    <name type="common">Nematode worm</name>
    <dbReference type="NCBI Taxonomy" id="13658"/>
    <lineage>
        <taxon>Eukaryota</taxon>
        <taxon>Metazoa</taxon>
        <taxon>Ecdysozoa</taxon>
        <taxon>Nematoda</taxon>
        <taxon>Enoplea</taxon>
        <taxon>Dorylaimia</taxon>
        <taxon>Mermithida</taxon>
        <taxon>Mermithoidea</taxon>
        <taxon>Mermithidae</taxon>
        <taxon>Romanomermis</taxon>
    </lineage>
</organism>
<accession>A0A915JIW8</accession>
<name>A0A915JIW8_ROMCU</name>